<reference evidence="2 4" key="2">
    <citation type="submission" date="2018-08" db="EMBL/GenBank/DDBJ databases">
        <title>Genomic Encyclopedia of Archaeal and Bacterial Type Strains, Phase II (KMG-II): from individual species to whole genera.</title>
        <authorList>
            <person name="Goeker M."/>
        </authorList>
    </citation>
    <scope>NUCLEOTIDE SEQUENCE [LARGE SCALE GENOMIC DNA]</scope>
    <source>
        <strain evidence="2 4">DSM 2261</strain>
    </source>
</reference>
<sequence length="160" mass="16873">MRSFIKVGMVTALLGLGACGGESLETEPGQDTPGSTGSPLTVYQDLGQRTGYRVMNTITCGAPNQVTPWCSSSSTASERLYSWTAPTGGTYRINTTGSGFNTVLAIYDQWGNPLSACNDDANGTLQSEVLVTPGYMQKIIISVDGNGSSCGYFEINIHPV</sequence>
<keyword evidence="4" id="KW-1185">Reference proteome</keyword>
<reference evidence="1 3" key="1">
    <citation type="submission" date="2015-05" db="EMBL/GenBank/DDBJ databases">
        <title>Genome assembly of Archangium gephyra DSM 2261.</title>
        <authorList>
            <person name="Sharma G."/>
            <person name="Subramanian S."/>
        </authorList>
    </citation>
    <scope>NUCLEOTIDE SEQUENCE [LARGE SCALE GENOMIC DNA]</scope>
    <source>
        <strain evidence="1 3">DSM 2261</strain>
    </source>
</reference>
<evidence type="ECO:0000313" key="1">
    <source>
        <dbReference type="EMBL" id="AKI99435.1"/>
    </source>
</evidence>
<name>A0AAC8Q232_9BACT</name>
<dbReference type="AlphaFoldDB" id="A0AAC8Q232"/>
<dbReference type="EMBL" id="QUMU01000009">
    <property type="protein sequence ID" value="REG28018.1"/>
    <property type="molecule type" value="Genomic_DNA"/>
</dbReference>
<protein>
    <recommendedName>
        <fullName evidence="5">Lipoprotein</fullName>
    </recommendedName>
</protein>
<evidence type="ECO:0000313" key="4">
    <source>
        <dbReference type="Proteomes" id="UP000256345"/>
    </source>
</evidence>
<dbReference type="RefSeq" id="WP_047854542.1">
    <property type="nucleotide sequence ID" value="NZ_CP011509.1"/>
</dbReference>
<proteinExistence type="predicted"/>
<evidence type="ECO:0000313" key="3">
    <source>
        <dbReference type="Proteomes" id="UP000035579"/>
    </source>
</evidence>
<evidence type="ECO:0008006" key="5">
    <source>
        <dbReference type="Google" id="ProtNLM"/>
    </source>
</evidence>
<dbReference type="KEGG" id="age:AA314_01062"/>
<dbReference type="PROSITE" id="PS51257">
    <property type="entry name" value="PROKAR_LIPOPROTEIN"/>
    <property type="match status" value="1"/>
</dbReference>
<dbReference type="EMBL" id="CP011509">
    <property type="protein sequence ID" value="AKI99435.1"/>
    <property type="molecule type" value="Genomic_DNA"/>
</dbReference>
<organism evidence="1 3">
    <name type="scientific">Archangium gephyra</name>
    <dbReference type="NCBI Taxonomy" id="48"/>
    <lineage>
        <taxon>Bacteria</taxon>
        <taxon>Pseudomonadati</taxon>
        <taxon>Myxococcota</taxon>
        <taxon>Myxococcia</taxon>
        <taxon>Myxococcales</taxon>
        <taxon>Cystobacterineae</taxon>
        <taxon>Archangiaceae</taxon>
        <taxon>Archangium</taxon>
    </lineage>
</organism>
<accession>A0AAC8Q232</accession>
<dbReference type="Proteomes" id="UP000256345">
    <property type="component" value="Unassembled WGS sequence"/>
</dbReference>
<dbReference type="Proteomes" id="UP000035579">
    <property type="component" value="Chromosome"/>
</dbReference>
<dbReference type="Gene3D" id="2.60.120.380">
    <property type="match status" value="1"/>
</dbReference>
<gene>
    <name evidence="1" type="ORF">AA314_01062</name>
    <name evidence="2" type="ORF">ATI61_109362</name>
</gene>
<evidence type="ECO:0000313" key="2">
    <source>
        <dbReference type="EMBL" id="REG28018.1"/>
    </source>
</evidence>